<dbReference type="Gene3D" id="3.10.180.10">
    <property type="entry name" value="2,3-Dihydroxybiphenyl 1,2-Dioxygenase, domain 1"/>
    <property type="match status" value="1"/>
</dbReference>
<evidence type="ECO:0000313" key="2">
    <source>
        <dbReference type="Proteomes" id="UP000321234"/>
    </source>
</evidence>
<name>A0A5C8ZKE1_9ACTN</name>
<dbReference type="CDD" id="cd06587">
    <property type="entry name" value="VOC"/>
    <property type="match status" value="1"/>
</dbReference>
<keyword evidence="2" id="KW-1185">Reference proteome</keyword>
<dbReference type="OrthoDB" id="2453533at2"/>
<dbReference type="EMBL" id="VKAC01000002">
    <property type="protein sequence ID" value="TXR57629.1"/>
    <property type="molecule type" value="Genomic_DNA"/>
</dbReference>
<evidence type="ECO:0000313" key="1">
    <source>
        <dbReference type="EMBL" id="TXR57629.1"/>
    </source>
</evidence>
<organism evidence="1 2">
    <name type="scientific">Quadrisphaera setariae</name>
    <dbReference type="NCBI Taxonomy" id="2593304"/>
    <lineage>
        <taxon>Bacteria</taxon>
        <taxon>Bacillati</taxon>
        <taxon>Actinomycetota</taxon>
        <taxon>Actinomycetes</taxon>
        <taxon>Kineosporiales</taxon>
        <taxon>Kineosporiaceae</taxon>
        <taxon>Quadrisphaera</taxon>
    </lineage>
</organism>
<dbReference type="Proteomes" id="UP000321234">
    <property type="component" value="Unassembled WGS sequence"/>
</dbReference>
<dbReference type="InterPro" id="IPR029068">
    <property type="entry name" value="Glyas_Bleomycin-R_OHBP_Dase"/>
</dbReference>
<accession>A0A5C8ZKE1</accession>
<dbReference type="AlphaFoldDB" id="A0A5C8ZKE1"/>
<protein>
    <submittedName>
        <fullName evidence="1">VOC family protein</fullName>
    </submittedName>
</protein>
<sequence length="114" mass="11693">MEFSRVLAQAAVTDVEVAERWYTALFDGPPTTRPMGGLLEWHLTPTAGVQVWCDAERAGRSCVVLGVAGAGVVDALATRLAAAGTAHGGVEPGGGARLLRLTDPDGNLVVVTGP</sequence>
<comment type="caution">
    <text evidence="1">The sequence shown here is derived from an EMBL/GenBank/DDBJ whole genome shotgun (WGS) entry which is preliminary data.</text>
</comment>
<proteinExistence type="predicted"/>
<reference evidence="1 2" key="1">
    <citation type="submission" date="2019-07" db="EMBL/GenBank/DDBJ databases">
        <title>Quadrisphaera sp. strain DD2A genome sequencing and assembly.</title>
        <authorList>
            <person name="Kim I."/>
        </authorList>
    </citation>
    <scope>NUCLEOTIDE SEQUENCE [LARGE SCALE GENOMIC DNA]</scope>
    <source>
        <strain evidence="1 2">DD2A</strain>
    </source>
</reference>
<gene>
    <name evidence="1" type="ORF">FMM08_03240</name>
</gene>
<dbReference type="SUPFAM" id="SSF54593">
    <property type="entry name" value="Glyoxalase/Bleomycin resistance protein/Dihydroxybiphenyl dioxygenase"/>
    <property type="match status" value="1"/>
</dbReference>